<accession>A0A0V0S091</accession>
<comment type="caution">
    <text evidence="1">The sequence shown here is derived from an EMBL/GenBank/DDBJ whole genome shotgun (WGS) entry which is preliminary data.</text>
</comment>
<name>A0A0V0S091_9BILA</name>
<organism evidence="1 2">
    <name type="scientific">Trichinella nelsoni</name>
    <dbReference type="NCBI Taxonomy" id="6336"/>
    <lineage>
        <taxon>Eukaryota</taxon>
        <taxon>Metazoa</taxon>
        <taxon>Ecdysozoa</taxon>
        <taxon>Nematoda</taxon>
        <taxon>Enoplea</taxon>
        <taxon>Dorylaimia</taxon>
        <taxon>Trichinellida</taxon>
        <taxon>Trichinellidae</taxon>
        <taxon>Trichinella</taxon>
    </lineage>
</organism>
<evidence type="ECO:0000313" key="1">
    <source>
        <dbReference type="EMBL" id="KRX20113.1"/>
    </source>
</evidence>
<gene>
    <name evidence="1" type="ORF">T07_5398</name>
</gene>
<protein>
    <submittedName>
        <fullName evidence="1">Uncharacterized protein</fullName>
    </submittedName>
</protein>
<dbReference type="EMBL" id="JYDL01000052">
    <property type="protein sequence ID" value="KRX20113.1"/>
    <property type="molecule type" value="Genomic_DNA"/>
</dbReference>
<reference evidence="1 2" key="1">
    <citation type="submission" date="2015-01" db="EMBL/GenBank/DDBJ databases">
        <title>Evolution of Trichinella species and genotypes.</title>
        <authorList>
            <person name="Korhonen P.K."/>
            <person name="Edoardo P."/>
            <person name="Giuseppe L.R."/>
            <person name="Gasser R.B."/>
        </authorList>
    </citation>
    <scope>NUCLEOTIDE SEQUENCE [LARGE SCALE GENOMIC DNA]</scope>
    <source>
        <strain evidence="1">ISS37</strain>
    </source>
</reference>
<evidence type="ECO:0000313" key="2">
    <source>
        <dbReference type="Proteomes" id="UP000054630"/>
    </source>
</evidence>
<keyword evidence="2" id="KW-1185">Reference proteome</keyword>
<sequence length="73" mass="8566">MKANFIITCAFHIRRDMLLSHIFSDSQNAEMPNSNSSVLSSFKLINVKLREDFFEDLLKNIGKYHLGKYCYNF</sequence>
<dbReference type="AlphaFoldDB" id="A0A0V0S091"/>
<proteinExistence type="predicted"/>
<dbReference type="Proteomes" id="UP000054630">
    <property type="component" value="Unassembled WGS sequence"/>
</dbReference>